<comment type="caution">
    <text evidence="2">The sequence shown here is derived from an EMBL/GenBank/DDBJ whole genome shotgun (WGS) entry which is preliminary data.</text>
</comment>
<reference evidence="2" key="1">
    <citation type="submission" date="2023-06" db="EMBL/GenBank/DDBJ databases">
        <title>Genome-scale phylogeny and comparative genomics of the fungal order Sordariales.</title>
        <authorList>
            <consortium name="Lawrence Berkeley National Laboratory"/>
            <person name="Hensen N."/>
            <person name="Bonometti L."/>
            <person name="Westerberg I."/>
            <person name="Brannstrom I.O."/>
            <person name="Guillou S."/>
            <person name="Cros-Aarteil S."/>
            <person name="Calhoun S."/>
            <person name="Haridas S."/>
            <person name="Kuo A."/>
            <person name="Mondo S."/>
            <person name="Pangilinan J."/>
            <person name="Riley R."/>
            <person name="Labutti K."/>
            <person name="Andreopoulos B."/>
            <person name="Lipzen A."/>
            <person name="Chen C."/>
            <person name="Yanf M."/>
            <person name="Daum C."/>
            <person name="Ng V."/>
            <person name="Clum A."/>
            <person name="Steindorff A."/>
            <person name="Ohm R."/>
            <person name="Martin F."/>
            <person name="Silar P."/>
            <person name="Natvig D."/>
            <person name="Lalanne C."/>
            <person name="Gautier V."/>
            <person name="Ament-Velasquez S.L."/>
            <person name="Kruys A."/>
            <person name="Hutchinson M.I."/>
            <person name="Powell A.J."/>
            <person name="Barry K."/>
            <person name="Miller A.N."/>
            <person name="Grigoriev I.V."/>
            <person name="Debuchy R."/>
            <person name="Gladieux P."/>
            <person name="Thoren M.H."/>
            <person name="Johannesson H."/>
        </authorList>
    </citation>
    <scope>NUCLEOTIDE SEQUENCE</scope>
    <source>
        <strain evidence="2">SMH4607-1</strain>
    </source>
</reference>
<dbReference type="EMBL" id="JAUKUA010000001">
    <property type="protein sequence ID" value="KAK0729892.1"/>
    <property type="molecule type" value="Genomic_DNA"/>
</dbReference>
<name>A0AA40E9C2_9PEZI</name>
<proteinExistence type="predicted"/>
<dbReference type="Proteomes" id="UP001172102">
    <property type="component" value="Unassembled WGS sequence"/>
</dbReference>
<keyword evidence="3" id="KW-1185">Reference proteome</keyword>
<evidence type="ECO:0000256" key="1">
    <source>
        <dbReference type="SAM" id="MobiDB-lite"/>
    </source>
</evidence>
<organism evidence="2 3">
    <name type="scientific">Lasiosphaeris hirsuta</name>
    <dbReference type="NCBI Taxonomy" id="260670"/>
    <lineage>
        <taxon>Eukaryota</taxon>
        <taxon>Fungi</taxon>
        <taxon>Dikarya</taxon>
        <taxon>Ascomycota</taxon>
        <taxon>Pezizomycotina</taxon>
        <taxon>Sordariomycetes</taxon>
        <taxon>Sordariomycetidae</taxon>
        <taxon>Sordariales</taxon>
        <taxon>Lasiosphaeriaceae</taxon>
        <taxon>Lasiosphaeris</taxon>
    </lineage>
</organism>
<evidence type="ECO:0000313" key="2">
    <source>
        <dbReference type="EMBL" id="KAK0729892.1"/>
    </source>
</evidence>
<evidence type="ECO:0000313" key="3">
    <source>
        <dbReference type="Proteomes" id="UP001172102"/>
    </source>
</evidence>
<accession>A0AA40E9C2</accession>
<protein>
    <submittedName>
        <fullName evidence="2">Uncharacterized protein</fullName>
    </submittedName>
</protein>
<dbReference type="AlphaFoldDB" id="A0AA40E9C2"/>
<feature type="region of interest" description="Disordered" evidence="1">
    <location>
        <begin position="1"/>
        <end position="32"/>
    </location>
</feature>
<sequence>MKNLQDENQHIDDAYNHLGDQHDQSHPNYEHNKNKLFYNQRDTDKLIHNHRYSLYIGYQDVHYN</sequence>
<gene>
    <name evidence="2" type="ORF">B0H67DRAFT_560150</name>
</gene>